<evidence type="ECO:0000313" key="3">
    <source>
        <dbReference type="EMBL" id="KAK7688584.1"/>
    </source>
</evidence>
<accession>A0AAW0GF21</accession>
<keyword evidence="2" id="KW-0812">Transmembrane</keyword>
<keyword evidence="4" id="KW-1185">Reference proteome</keyword>
<feature type="region of interest" description="Disordered" evidence="1">
    <location>
        <begin position="183"/>
        <end position="206"/>
    </location>
</feature>
<gene>
    <name evidence="3" type="ORF">QCA50_008122</name>
</gene>
<evidence type="ECO:0008006" key="5">
    <source>
        <dbReference type="Google" id="ProtNLM"/>
    </source>
</evidence>
<feature type="region of interest" description="Disordered" evidence="1">
    <location>
        <begin position="279"/>
        <end position="342"/>
    </location>
</feature>
<protein>
    <recommendedName>
        <fullName evidence="5">Glycoside hydrolase family 76 protein</fullName>
    </recommendedName>
</protein>
<organism evidence="3 4">
    <name type="scientific">Cerrena zonata</name>
    <dbReference type="NCBI Taxonomy" id="2478898"/>
    <lineage>
        <taxon>Eukaryota</taxon>
        <taxon>Fungi</taxon>
        <taxon>Dikarya</taxon>
        <taxon>Basidiomycota</taxon>
        <taxon>Agaricomycotina</taxon>
        <taxon>Agaricomycetes</taxon>
        <taxon>Polyporales</taxon>
        <taxon>Cerrenaceae</taxon>
        <taxon>Cerrena</taxon>
    </lineage>
</organism>
<name>A0AAW0GF21_9APHY</name>
<comment type="caution">
    <text evidence="3">The sequence shown here is derived from an EMBL/GenBank/DDBJ whole genome shotgun (WGS) entry which is preliminary data.</text>
</comment>
<dbReference type="EMBL" id="JASBNA010000010">
    <property type="protein sequence ID" value="KAK7688584.1"/>
    <property type="molecule type" value="Genomic_DNA"/>
</dbReference>
<sequence length="342" mass="36843">MSFITSHLYDGTTTYVHSTFDPVACKLTNGAMFTTDSGIYLEALSVLAYGSNNQTLKKQADQLALNTMRFSAWTSPNGVIHENPSDLGTFTEGIAFRGMLIRALYGHWTRSSPDSQISNLIKAFLFIQYNNLLVNARYPGTSMYSPDWRGPPVAALNPVGQLAAIDTLNSAIGLKDDVLSPTSSSASATVNGTGGGPTNTPSTTNSVMTTHHSTAVGPIIGGTIGGLSFVTIILAAFGMFCRRGKANRGRDELYYANRSHGGETDPMSEDQVRVNQHHFIEPFPPPLPPVATASKSRNEVQLTPQAPQNTPPLPENRPEHRVRSIRAHSIPSTAPPDYQTVA</sequence>
<feature type="transmembrane region" description="Helical" evidence="2">
    <location>
        <begin position="215"/>
        <end position="240"/>
    </location>
</feature>
<keyword evidence="2" id="KW-1133">Transmembrane helix</keyword>
<dbReference type="AlphaFoldDB" id="A0AAW0GF21"/>
<feature type="compositionally biased region" description="Polar residues" evidence="1">
    <location>
        <begin position="293"/>
        <end position="308"/>
    </location>
</feature>
<evidence type="ECO:0000313" key="4">
    <source>
        <dbReference type="Proteomes" id="UP001385951"/>
    </source>
</evidence>
<evidence type="ECO:0000256" key="1">
    <source>
        <dbReference type="SAM" id="MobiDB-lite"/>
    </source>
</evidence>
<dbReference type="Gene3D" id="1.50.10.20">
    <property type="match status" value="1"/>
</dbReference>
<proteinExistence type="predicted"/>
<reference evidence="3 4" key="1">
    <citation type="submission" date="2022-09" db="EMBL/GenBank/DDBJ databases">
        <authorList>
            <person name="Palmer J.M."/>
        </authorList>
    </citation>
    <scope>NUCLEOTIDE SEQUENCE [LARGE SCALE GENOMIC DNA]</scope>
    <source>
        <strain evidence="3 4">DSM 7382</strain>
    </source>
</reference>
<evidence type="ECO:0000256" key="2">
    <source>
        <dbReference type="SAM" id="Phobius"/>
    </source>
</evidence>
<dbReference type="Proteomes" id="UP001385951">
    <property type="component" value="Unassembled WGS sequence"/>
</dbReference>
<keyword evidence="2" id="KW-0472">Membrane</keyword>